<sequence>MRAARITELTGPSSITAEDLDAPAPPEDGVVIDVRAAGVCFPDVLLSRGEYQMKPDPPFTPGCEVAGVVSAVGPRSRYAVGDRVAAFPFLGGFAEQVACADVLTFALPDSVGFEAGAALPMNYFTVHFALVTRGGLRAGESVLVHGAAGGIGTAAVQLAKALGATVYAVVSDDAKAAVALEAGADEAILADGFLSRVKELTGGRGVDVVVDPVGGDRFTDSLRSLATLGRLLVIGFTAGSIPEVKVNRLLLNNVSVVGVGWGAYWMSRPEFLARQWEDLLPLLNAGALTPVIGQTFTLEQTAEAIALLEERRATGKVLVLPRTQTVE</sequence>
<dbReference type="RefSeq" id="WP_010849474.1">
    <property type="nucleotide sequence ID" value="NZ_HF570956.1"/>
</dbReference>
<dbReference type="SUPFAM" id="SSF51735">
    <property type="entry name" value="NAD(P)-binding Rossmann-fold domains"/>
    <property type="match status" value="1"/>
</dbReference>
<protein>
    <submittedName>
        <fullName evidence="3">FadB4</fullName>
    </submittedName>
</protein>
<comment type="caution">
    <text evidence="3">The sequence shown here is derived from an EMBL/GenBank/DDBJ whole genome shotgun (WGS) entry which is preliminary data.</text>
</comment>
<dbReference type="EMBL" id="CAIZ01000090">
    <property type="protein sequence ID" value="CCH69564.1"/>
    <property type="molecule type" value="Genomic_DNA"/>
</dbReference>
<organism evidence="3 4">
    <name type="scientific">Phycicoccus elongatus Lp2</name>
    <dbReference type="NCBI Taxonomy" id="1193181"/>
    <lineage>
        <taxon>Bacteria</taxon>
        <taxon>Bacillati</taxon>
        <taxon>Actinomycetota</taxon>
        <taxon>Actinomycetes</taxon>
        <taxon>Micrococcales</taxon>
        <taxon>Intrasporangiaceae</taxon>
        <taxon>Phycicoccus</taxon>
    </lineage>
</organism>
<keyword evidence="4" id="KW-1185">Reference proteome</keyword>
<dbReference type="SMART" id="SM00829">
    <property type="entry name" value="PKS_ER"/>
    <property type="match status" value="1"/>
</dbReference>
<dbReference type="InterPro" id="IPR036291">
    <property type="entry name" value="NAD(P)-bd_dom_sf"/>
</dbReference>
<dbReference type="CDD" id="cd08241">
    <property type="entry name" value="QOR1"/>
    <property type="match status" value="1"/>
</dbReference>
<dbReference type="Pfam" id="PF08240">
    <property type="entry name" value="ADH_N"/>
    <property type="match status" value="1"/>
</dbReference>
<proteinExistence type="predicted"/>
<dbReference type="OrthoDB" id="4190732at2"/>
<dbReference type="Gene3D" id="3.40.50.720">
    <property type="entry name" value="NAD(P)-binding Rossmann-like Domain"/>
    <property type="match status" value="1"/>
</dbReference>
<dbReference type="GO" id="GO:0008270">
    <property type="term" value="F:zinc ion binding"/>
    <property type="evidence" value="ECO:0007669"/>
    <property type="project" value="InterPro"/>
</dbReference>
<dbReference type="Gene3D" id="3.90.180.10">
    <property type="entry name" value="Medium-chain alcohol dehydrogenases, catalytic domain"/>
    <property type="match status" value="1"/>
</dbReference>
<dbReference type="Proteomes" id="UP000013167">
    <property type="component" value="Unassembled WGS sequence"/>
</dbReference>
<dbReference type="eggNOG" id="COG0604">
    <property type="taxonomic scope" value="Bacteria"/>
</dbReference>
<accession>N0E3U9</accession>
<dbReference type="AlphaFoldDB" id="N0E3U9"/>
<name>N0E3U9_9MICO</name>
<dbReference type="Pfam" id="PF00107">
    <property type="entry name" value="ADH_zinc_N"/>
    <property type="match status" value="1"/>
</dbReference>
<dbReference type="GO" id="GO:0016491">
    <property type="term" value="F:oxidoreductase activity"/>
    <property type="evidence" value="ECO:0007669"/>
    <property type="project" value="InterPro"/>
</dbReference>
<dbReference type="STRING" id="1193181.BN10_230007"/>
<dbReference type="HOGENOM" id="CLU_026673_3_1_11"/>
<dbReference type="PANTHER" id="PTHR43677">
    <property type="entry name" value="SHORT-CHAIN DEHYDROGENASE/REDUCTASE"/>
    <property type="match status" value="1"/>
</dbReference>
<evidence type="ECO:0000259" key="2">
    <source>
        <dbReference type="SMART" id="SM00829"/>
    </source>
</evidence>
<evidence type="ECO:0000256" key="1">
    <source>
        <dbReference type="SAM" id="MobiDB-lite"/>
    </source>
</evidence>
<dbReference type="InterPro" id="IPR051397">
    <property type="entry name" value="Zn-ADH-like_protein"/>
</dbReference>
<evidence type="ECO:0000313" key="3">
    <source>
        <dbReference type="EMBL" id="CCH69564.1"/>
    </source>
</evidence>
<dbReference type="InterPro" id="IPR013149">
    <property type="entry name" value="ADH-like_C"/>
</dbReference>
<dbReference type="InterPro" id="IPR002364">
    <property type="entry name" value="Quin_OxRdtase/zeta-crystal_CS"/>
</dbReference>
<dbReference type="InterPro" id="IPR020843">
    <property type="entry name" value="ER"/>
</dbReference>
<feature type="region of interest" description="Disordered" evidence="1">
    <location>
        <begin position="1"/>
        <end position="22"/>
    </location>
</feature>
<dbReference type="PROSITE" id="PS01162">
    <property type="entry name" value="QOR_ZETA_CRYSTAL"/>
    <property type="match status" value="1"/>
</dbReference>
<dbReference type="InterPro" id="IPR013154">
    <property type="entry name" value="ADH-like_N"/>
</dbReference>
<gene>
    <name evidence="3" type="ORF">BN10_230007</name>
</gene>
<evidence type="ECO:0000313" key="4">
    <source>
        <dbReference type="Proteomes" id="UP000013167"/>
    </source>
</evidence>
<dbReference type="InterPro" id="IPR011032">
    <property type="entry name" value="GroES-like_sf"/>
</dbReference>
<reference evidence="3 4" key="1">
    <citation type="journal article" date="2013" name="ISME J.">
        <title>A metabolic model for members of the genus Tetrasphaera involved in enhanced biological phosphorus removal.</title>
        <authorList>
            <person name="Kristiansen R."/>
            <person name="Nguyen H.T.T."/>
            <person name="Saunders A.M."/>
            <person name="Nielsen J.L."/>
            <person name="Wimmer R."/>
            <person name="Le V.Q."/>
            <person name="McIlroy S.J."/>
            <person name="Petrovski S."/>
            <person name="Seviour R.J."/>
            <person name="Calteau A."/>
            <person name="Nielsen K.L."/>
            <person name="Nielsen P.H."/>
        </authorList>
    </citation>
    <scope>NUCLEOTIDE SEQUENCE [LARGE SCALE GENOMIC DNA]</scope>
    <source>
        <strain evidence="3 4">Lp2</strain>
    </source>
</reference>
<dbReference type="PANTHER" id="PTHR43677:SF4">
    <property type="entry name" value="QUINONE OXIDOREDUCTASE-LIKE PROTEIN 2"/>
    <property type="match status" value="1"/>
</dbReference>
<feature type="domain" description="Enoyl reductase (ER)" evidence="2">
    <location>
        <begin position="11"/>
        <end position="319"/>
    </location>
</feature>
<dbReference type="SUPFAM" id="SSF50129">
    <property type="entry name" value="GroES-like"/>
    <property type="match status" value="1"/>
</dbReference>